<reference evidence="4" key="1">
    <citation type="journal article" date="2018" name="Nat. Microbiol.">
        <title>Leveraging single-cell genomics to expand the fungal tree of life.</title>
        <authorList>
            <person name="Ahrendt S.R."/>
            <person name="Quandt C.A."/>
            <person name="Ciobanu D."/>
            <person name="Clum A."/>
            <person name="Salamov A."/>
            <person name="Andreopoulos B."/>
            <person name="Cheng J.F."/>
            <person name="Woyke T."/>
            <person name="Pelin A."/>
            <person name="Henrissat B."/>
            <person name="Reynolds N.K."/>
            <person name="Benny G.L."/>
            <person name="Smith M.E."/>
            <person name="James T.Y."/>
            <person name="Grigoriev I.V."/>
        </authorList>
    </citation>
    <scope>NUCLEOTIDE SEQUENCE [LARGE SCALE GENOMIC DNA]</scope>
    <source>
        <strain evidence="4">ATCC 52028</strain>
    </source>
</reference>
<accession>A0A4P9XB04</accession>
<sequence length="435" mass="46544">MVAIQLRRARRALQARQTAGDTDPLKTIRRRLRRRHEVTDAEGHHHHHHHDKDPTPADDAANDASNQEVTQSEETANPHQHSYQHNHQHHHRHEAGTDRQTSARGRHSQHVIHTHENFQDDDDVDAHADADTDANSHQAPAAASEDAPAAESAKETDASQPHDHHGSHQPQKAEASVRQAGLAEPAAVELPPLDWPLDGINAGSKATEANPAFAGAGTGQVTGQATAAPLNAAEHHQKADPMHLGSLPGGVVTLLAILIGGGALLIVVVIVVRRRRRRAVRWSTALPKQSHIHVDPIDYASAYGAAERGEPNRFDPGAPILGGAGFVAPTEGYVHAGTAGRWERGEAAPRPETMLFDHTVPSTQRRHDGHPIMASAVAHDWMPGRGRTRGAREHRVEWMGSGGPAGVGRKPGQPGPAACRAAEAAHAARAGAAVR</sequence>
<feature type="compositionally biased region" description="Basic and acidic residues" evidence="1">
    <location>
        <begin position="152"/>
        <end position="166"/>
    </location>
</feature>
<evidence type="ECO:0000256" key="2">
    <source>
        <dbReference type="SAM" id="Phobius"/>
    </source>
</evidence>
<feature type="region of interest" description="Disordered" evidence="1">
    <location>
        <begin position="39"/>
        <end position="182"/>
    </location>
</feature>
<evidence type="ECO:0000256" key="1">
    <source>
        <dbReference type="SAM" id="MobiDB-lite"/>
    </source>
</evidence>
<organism evidence="3 4">
    <name type="scientific">Caulochytrium protostelioides</name>
    <dbReference type="NCBI Taxonomy" id="1555241"/>
    <lineage>
        <taxon>Eukaryota</taxon>
        <taxon>Fungi</taxon>
        <taxon>Fungi incertae sedis</taxon>
        <taxon>Chytridiomycota</taxon>
        <taxon>Chytridiomycota incertae sedis</taxon>
        <taxon>Chytridiomycetes</taxon>
        <taxon>Caulochytriales</taxon>
        <taxon>Caulochytriaceae</taxon>
        <taxon>Caulochytrium</taxon>
    </lineage>
</organism>
<protein>
    <submittedName>
        <fullName evidence="3">Uncharacterized protein</fullName>
    </submittedName>
</protein>
<keyword evidence="2" id="KW-0472">Membrane</keyword>
<keyword evidence="2" id="KW-1133">Transmembrane helix</keyword>
<feature type="compositionally biased region" description="Low complexity" evidence="1">
    <location>
        <begin position="139"/>
        <end position="151"/>
    </location>
</feature>
<feature type="compositionally biased region" description="Polar residues" evidence="1">
    <location>
        <begin position="65"/>
        <end position="78"/>
    </location>
</feature>
<name>A0A4P9XB04_9FUNG</name>
<gene>
    <name evidence="3" type="ORF">CXG81DRAFT_17818</name>
</gene>
<dbReference type="Proteomes" id="UP000274922">
    <property type="component" value="Unassembled WGS sequence"/>
</dbReference>
<keyword evidence="2" id="KW-0812">Transmembrane</keyword>
<evidence type="ECO:0000313" key="4">
    <source>
        <dbReference type="Proteomes" id="UP000274922"/>
    </source>
</evidence>
<feature type="transmembrane region" description="Helical" evidence="2">
    <location>
        <begin position="251"/>
        <end position="272"/>
    </location>
</feature>
<proteinExistence type="predicted"/>
<dbReference type="AlphaFoldDB" id="A0A4P9XB04"/>
<feature type="compositionally biased region" description="Basic residues" evidence="1">
    <location>
        <begin position="82"/>
        <end position="93"/>
    </location>
</feature>
<dbReference type="EMBL" id="ML014141">
    <property type="protein sequence ID" value="RKP02542.1"/>
    <property type="molecule type" value="Genomic_DNA"/>
</dbReference>
<keyword evidence="4" id="KW-1185">Reference proteome</keyword>
<evidence type="ECO:0000313" key="3">
    <source>
        <dbReference type="EMBL" id="RKP02542.1"/>
    </source>
</evidence>